<comment type="caution">
    <text evidence="2">The sequence shown here is derived from an EMBL/GenBank/DDBJ whole genome shotgun (WGS) entry which is preliminary data.</text>
</comment>
<dbReference type="InterPro" id="IPR003343">
    <property type="entry name" value="Big_2"/>
</dbReference>
<feature type="domain" description="BIG2" evidence="1">
    <location>
        <begin position="885"/>
        <end position="971"/>
    </location>
</feature>
<keyword evidence="3" id="KW-1185">Reference proteome</keyword>
<feature type="domain" description="BIG2" evidence="1">
    <location>
        <begin position="97"/>
        <end position="178"/>
    </location>
</feature>
<feature type="domain" description="BIG2" evidence="1">
    <location>
        <begin position="537"/>
        <end position="617"/>
    </location>
</feature>
<proteinExistence type="predicted"/>
<feature type="domain" description="BIG2" evidence="1">
    <location>
        <begin position="13"/>
        <end position="88"/>
    </location>
</feature>
<dbReference type="GeneID" id="97220405"/>
<evidence type="ECO:0000313" key="2">
    <source>
        <dbReference type="EMBL" id="MFM4893308.1"/>
    </source>
</evidence>
<feature type="domain" description="BIG2" evidence="1">
    <location>
        <begin position="978"/>
        <end position="1061"/>
    </location>
</feature>
<dbReference type="Gene3D" id="2.60.40.1080">
    <property type="match status" value="12"/>
</dbReference>
<evidence type="ECO:0000259" key="1">
    <source>
        <dbReference type="SMART" id="SM00635"/>
    </source>
</evidence>
<dbReference type="SMART" id="SM00635">
    <property type="entry name" value="BID_2"/>
    <property type="match status" value="12"/>
</dbReference>
<feature type="domain" description="BIG2" evidence="1">
    <location>
        <begin position="712"/>
        <end position="793"/>
    </location>
</feature>
<organism evidence="2 3">
    <name type="scientific">Aeromonas bivalvium</name>
    <dbReference type="NCBI Taxonomy" id="440079"/>
    <lineage>
        <taxon>Bacteria</taxon>
        <taxon>Pseudomonadati</taxon>
        <taxon>Pseudomonadota</taxon>
        <taxon>Gammaproteobacteria</taxon>
        <taxon>Aeromonadales</taxon>
        <taxon>Aeromonadaceae</taxon>
        <taxon>Aeromonas</taxon>
    </lineage>
</organism>
<feature type="domain" description="BIG2" evidence="1">
    <location>
        <begin position="449"/>
        <end position="528"/>
    </location>
</feature>
<feature type="domain" description="BIG2" evidence="1">
    <location>
        <begin position="629"/>
        <end position="707"/>
    </location>
</feature>
<feature type="domain" description="BIG2" evidence="1">
    <location>
        <begin position="800"/>
        <end position="880"/>
    </location>
</feature>
<dbReference type="InterPro" id="IPR008964">
    <property type="entry name" value="Invasin/intimin_cell_adhesion"/>
</dbReference>
<feature type="domain" description="BIG2" evidence="1">
    <location>
        <begin position="273"/>
        <end position="352"/>
    </location>
</feature>
<sequence>MSSLQITADDTGAGARGAVDPQVPIGINSQYQAIGTYSDGTTADLTKEVTWASSDTSIVTVDEAGMAKTHNLGQAIISASHQGKTSNASRFQVTNAIVTRIQISTSPPTLAKGLKQQLTARATFSDGSVKDVSSQASWSSNKPEVLTVDNKGEATGKAVGVATVTARLQEVSGQIGISVTNATISQIQILPSSLTLAKGMNGQLVAIAQLSDQTTQDVSNQVAWLSSATNVATISNLGVVSALTPGASTLSASLLGVTGSISLTVTNATLNSGGLTITTPPLTLAAGLTAQLVATGNYSDGSTVDVTASVSWTSSDPLVASVSLTGLVSAVAPGTATITGTLDGESTSLQVTVTNATLNAGGLTITVPPLTLAVGLTGQLSANGSYSDGSSRDVSADVSWSSDDPSVATVSATGLVTAVAPGTAIITGTLGAESATLLVTVTNATLNTGGLAITTPPLTLAAGLTGQLSARGSYSDGSSRDVTASVSWSSSNTAVATVNATGLITAVSPGTATITGTLDGQTATILVTVTSATLNAGGLTITTPPLTLAAGLTGQLAARGSYSDGSNRDVTTNVSWTSNNAAVATVGLHTGLVSAVAPGTATITGSLGGQSATILVTVTNATLVSDGLELSTGALLDTLPVGTTTQLTVSATFSDGSSQNVTALSAPNSSNTGVATVSPSGLITAVAPGSASITANYAGQSKALTITVTPTVLTGIQLTPPVISLIEDLTQPLVAIGLFDNGTTSDITDLVAWTVAPVDAALVSSDGLLTALLPTVGGTVKATLNGIDSNLAQLDITSATLDHLDILDVPVNLVAGLLSQLRVNAIYNNGLVVDVTSQANWSSSNPLVATVVNGLVTSLLPGSVTLTAEVGGISNTVTLNVGNPSLDSLTVQGDLSDLPFGIQRQLRAFAKYSNSATPVDVTGQAQWSSSNPSVIAVGNLSNKGRIEAKASSDTATISASLNGVNSLPTAPITAAPSVVNAVAIAGGSSGTLIVGTSVQLSAQASLSGVGSPQDVTNLTSWVSSNSSVLTVTQQGLVTAVGPGTATITGTYSGVSGSQAFTVSAASLDSLTLTCTKGLVVELLGIPVANLISLQATGHYNNGSSQDLTNVANWTQDGAPISVNLGSTRTVLLSDTVTYGASKDGVSGTVTALADCL</sequence>
<gene>
    <name evidence="2" type="ORF">ACEUDJ_10590</name>
</gene>
<feature type="domain" description="BIG2" evidence="1">
    <location>
        <begin position="361"/>
        <end position="440"/>
    </location>
</feature>
<dbReference type="RefSeq" id="WP_408789813.1">
    <property type="nucleotide sequence ID" value="NZ_JBGXBU010000003.1"/>
</dbReference>
<evidence type="ECO:0000313" key="3">
    <source>
        <dbReference type="Proteomes" id="UP001630969"/>
    </source>
</evidence>
<accession>A0ABW9GQ87</accession>
<reference evidence="2 3" key="1">
    <citation type="submission" date="2024-09" db="EMBL/GenBank/DDBJ databases">
        <title>Aeromonas strains Genome sequencing and assembly.</title>
        <authorList>
            <person name="Hu X."/>
            <person name="Tang B."/>
        </authorList>
    </citation>
    <scope>NUCLEOTIDE SEQUENCE [LARGE SCALE GENOMIC DNA]</scope>
    <source>
        <strain evidence="2 3">NB23SCDHY001</strain>
    </source>
</reference>
<protein>
    <submittedName>
        <fullName evidence="2">Beta strand repeat-containing protein</fullName>
    </submittedName>
</protein>
<feature type="domain" description="BIG2" evidence="1">
    <location>
        <begin position="183"/>
        <end position="264"/>
    </location>
</feature>
<dbReference type="EMBL" id="JBGXBU010000003">
    <property type="protein sequence ID" value="MFM4893308.1"/>
    <property type="molecule type" value="Genomic_DNA"/>
</dbReference>
<dbReference type="Proteomes" id="UP001630969">
    <property type="component" value="Unassembled WGS sequence"/>
</dbReference>
<dbReference type="Pfam" id="PF02368">
    <property type="entry name" value="Big_2"/>
    <property type="match status" value="9"/>
</dbReference>
<name>A0ABW9GQ87_9GAMM</name>
<dbReference type="SUPFAM" id="SSF49373">
    <property type="entry name" value="Invasin/intimin cell-adhesion fragments"/>
    <property type="match status" value="10"/>
</dbReference>